<reference evidence="5" key="1">
    <citation type="journal article" date="2019" name="Int. J. Syst. Evol. Microbiol.">
        <title>The Global Catalogue of Microorganisms (GCM) 10K type strain sequencing project: providing services to taxonomists for standard genome sequencing and annotation.</title>
        <authorList>
            <consortium name="The Broad Institute Genomics Platform"/>
            <consortium name="The Broad Institute Genome Sequencing Center for Infectious Disease"/>
            <person name="Wu L."/>
            <person name="Ma J."/>
        </authorList>
    </citation>
    <scope>NUCLEOTIDE SEQUENCE [LARGE SCALE GENOMIC DNA]</scope>
    <source>
        <strain evidence="5">CGMCC 1.15772</strain>
    </source>
</reference>
<keyword evidence="4" id="KW-0255">Endonuclease</keyword>
<dbReference type="NCBIfam" id="NF033681">
    <property type="entry name" value="ExeM_NucH_DNase"/>
    <property type="match status" value="1"/>
</dbReference>
<dbReference type="Pfam" id="PF16640">
    <property type="entry name" value="Big_3_5"/>
    <property type="match status" value="1"/>
</dbReference>
<gene>
    <name evidence="4" type="ORF">ACFQRL_04745</name>
</gene>
<dbReference type="InterPro" id="IPR036691">
    <property type="entry name" value="Endo/exonu/phosph_ase_sf"/>
</dbReference>
<dbReference type="InterPro" id="IPR005135">
    <property type="entry name" value="Endo/exonuclease/phosphatase"/>
</dbReference>
<feature type="domain" description="Endonuclease/exonuclease/phosphatase" evidence="2">
    <location>
        <begin position="482"/>
        <end position="630"/>
    </location>
</feature>
<dbReference type="GO" id="GO:0004519">
    <property type="term" value="F:endonuclease activity"/>
    <property type="evidence" value="ECO:0007669"/>
    <property type="project" value="UniProtKB-KW"/>
</dbReference>
<dbReference type="InterPro" id="IPR047971">
    <property type="entry name" value="ExeM-like"/>
</dbReference>
<keyword evidence="4" id="KW-0540">Nuclease</keyword>
<sequence>MSRRPALLRTALIASVVLVSAALSAPANAAVADAAVLPIAEIQGTGAASPHVGEVVTTRGVVTASYPTGGFNGYVIQTAGTGGDLDLATHTASDALFVYSRATVAAVRIGDHVEVTGEVSEFGGLTELTVANLDGLTVLDEPAAVEPAAVGWPTTDLQRETLESMLVAPAGEFTVSNTFSTNQYGEVGLAAGSEPLRQPTDVARPGTDAAAFVAADNAARAVTLDDGASTNFLSAANSGLTPAYVSLTEPVVVGAAVAFTEPVIVDWRNGAWKLNPVSALVADGSGADGVRFADTRTSAPEKVGGDVTVASFNVLNYFTTLGAQTSTCLAYADRTGDGVTVRDGCAQRGAWDAADLTRQQQKIVAAIEGLDASVIGLMEIENSAALGETPDEATATLVAALNAAAGREKWAYVPSSAELPPAAEQDVITNAIIYQPDEVTRSGEARALGDQSADDEAFGNAREPLAQAFRPAAGGERLLFVVNHFKSKGSAGPWPGDVDAGDGQGASNESRVRQATALRDWVDEIRGDIDSVVLAGDFNSYGQEDPLQVLYQAGYADAEQALGVTTSSYSFSGLSGSLDHILLSAAAAQRATGGDIWNINSGESIALEYSRYNYHGTLFYAPDPYRSSDHDPVLVGLRAGDDERVTTRTTLAAVPPVHINGVVRTTLVAVVVTADRSRADGTVEFREGDTVVGTAEVTRGIAKLRLPSKIARGAHTYTAVFVPADADAVRGSTSKGVRVKAL</sequence>
<feature type="signal peptide" evidence="1">
    <location>
        <begin position="1"/>
        <end position="29"/>
    </location>
</feature>
<dbReference type="RefSeq" id="WP_262873179.1">
    <property type="nucleotide sequence ID" value="NZ_BAABKW010000005.1"/>
</dbReference>
<dbReference type="InterPro" id="IPR032109">
    <property type="entry name" value="Big_3_5"/>
</dbReference>
<feature type="domain" description="Bacterial Ig-like" evidence="3">
    <location>
        <begin position="665"/>
        <end position="739"/>
    </location>
</feature>
<dbReference type="SUPFAM" id="SSF56219">
    <property type="entry name" value="DNase I-like"/>
    <property type="match status" value="1"/>
</dbReference>
<dbReference type="Proteomes" id="UP001596507">
    <property type="component" value="Unassembled WGS sequence"/>
</dbReference>
<dbReference type="CDD" id="cd04486">
    <property type="entry name" value="YhcR_OBF_like"/>
    <property type="match status" value="1"/>
</dbReference>
<feature type="chain" id="PRO_5047540732" evidence="1">
    <location>
        <begin position="30"/>
        <end position="742"/>
    </location>
</feature>
<dbReference type="PANTHER" id="PTHR42834">
    <property type="entry name" value="ENDONUCLEASE/EXONUCLEASE/PHOSPHATASE FAMILY PROTEIN (AFU_ORTHOLOGUE AFUA_3G09210)"/>
    <property type="match status" value="1"/>
</dbReference>
<accession>A0ABW2HCW6</accession>
<name>A0ABW2HCW6_9MICO</name>
<evidence type="ECO:0000313" key="5">
    <source>
        <dbReference type="Proteomes" id="UP001596507"/>
    </source>
</evidence>
<dbReference type="Pfam" id="PF03372">
    <property type="entry name" value="Exo_endo_phos"/>
    <property type="match status" value="1"/>
</dbReference>
<evidence type="ECO:0000259" key="3">
    <source>
        <dbReference type="Pfam" id="PF16640"/>
    </source>
</evidence>
<dbReference type="Gene3D" id="3.60.10.10">
    <property type="entry name" value="Endonuclease/exonuclease/phosphatase"/>
    <property type="match status" value="1"/>
</dbReference>
<comment type="caution">
    <text evidence="4">The sequence shown here is derived from an EMBL/GenBank/DDBJ whole genome shotgun (WGS) entry which is preliminary data.</text>
</comment>
<dbReference type="Gene3D" id="2.60.40.10">
    <property type="entry name" value="Immunoglobulins"/>
    <property type="match status" value="1"/>
</dbReference>
<proteinExistence type="predicted"/>
<dbReference type="CDD" id="cd10283">
    <property type="entry name" value="MnuA_DNase1-like"/>
    <property type="match status" value="1"/>
</dbReference>
<dbReference type="PANTHER" id="PTHR42834:SF1">
    <property type="entry name" value="ENDONUCLEASE_EXONUCLEASE_PHOSPHATASE FAMILY PROTEIN (AFU_ORTHOLOGUE AFUA_3G09210)"/>
    <property type="match status" value="1"/>
</dbReference>
<dbReference type="EMBL" id="JBHTBE010000001">
    <property type="protein sequence ID" value="MFC7268267.1"/>
    <property type="molecule type" value="Genomic_DNA"/>
</dbReference>
<evidence type="ECO:0000259" key="2">
    <source>
        <dbReference type="Pfam" id="PF03372"/>
    </source>
</evidence>
<dbReference type="InterPro" id="IPR013783">
    <property type="entry name" value="Ig-like_fold"/>
</dbReference>
<evidence type="ECO:0000313" key="4">
    <source>
        <dbReference type="EMBL" id="MFC7268267.1"/>
    </source>
</evidence>
<keyword evidence="4" id="KW-0378">Hydrolase</keyword>
<protein>
    <submittedName>
        <fullName evidence="4">ExeM/NucH family extracellular endonuclease</fullName>
    </submittedName>
</protein>
<keyword evidence="1" id="KW-0732">Signal</keyword>
<evidence type="ECO:0000256" key="1">
    <source>
        <dbReference type="SAM" id="SignalP"/>
    </source>
</evidence>
<keyword evidence="5" id="KW-1185">Reference proteome</keyword>
<organism evidence="4 5">
    <name type="scientific">Microbacterium fluvii</name>
    <dbReference type="NCBI Taxonomy" id="415215"/>
    <lineage>
        <taxon>Bacteria</taxon>
        <taxon>Bacillati</taxon>
        <taxon>Actinomycetota</taxon>
        <taxon>Actinomycetes</taxon>
        <taxon>Micrococcales</taxon>
        <taxon>Microbacteriaceae</taxon>
        <taxon>Microbacterium</taxon>
    </lineage>
</organism>